<proteinExistence type="predicted"/>
<sequence>MEHSATWSDIVVMKGAREVLKGVKYPDDDTRRSLYASWLRVFASNEWDDSFDGLMLDCVAATPSMSTPGRPLFADIYNALDPVVDRPYASVPMTILNVNKTPTLFARLPEPIEPLPARPGMVNYLAELIRKSRTSREALDEAGHNIGFCSLAMAAVVAKPVKDVQDFLLINMESAWSAVVRNYYDGGDSYWPSGRFLCHLARKAQSLSGVVKPYLVLLVLGQHLYHVHSEDTASRDDVMFLEKGFLDQAMFGNLEVVELLYCVQEKTGLGAALVNQILRENGSAQSVAESSRHVAQFLKVAEQPMQKTTLWCRTADTSFFSNLDVCDNLDYALRLAAVLAPDFKDELWYLPEFADASETAHQAVMATFSDFICTFAGMMFPDTPDVDMYTERFVNHRTDWCDIVAMKGAREVLKGVKYPDDATRRSLYASWLKVFASSEWHESFDSLLLECVAATPSPTTPKQPLFANIYKDRDRTIDRPYPNVLTPVLILDKIPNLFVRKHELVEPLPTSPGIVDYLADLIRKSCTSQEALDEAGLIIGFCSLALAAVSAKSVGDVQDFFRVRMKRALAVAVPTFYDGDGMFCPSRRFLTELARKTHSRAGVVKPFLVVLVLGQYAYHVNAEAAPSADIRFLEEGFLKQVKFGRLEVVELLYGVQEKTGLSAAALNRILREDGSAQSVVESSRYVDEFLEGATEPMQKTRPWCRTANVCFFLTLDLLDNLDYAMRLTAVLAPDPNHQLWQRPEFGDVLPSRMKEARFWARDFRHALRIGKYSEAATSKTCQAKG</sequence>
<name>A0AAQ4F4R4_AMBAM</name>
<dbReference type="EMBL" id="JARKHS020007439">
    <property type="protein sequence ID" value="KAK8781678.1"/>
    <property type="molecule type" value="Genomic_DNA"/>
</dbReference>
<dbReference type="Proteomes" id="UP001321473">
    <property type="component" value="Unassembled WGS sequence"/>
</dbReference>
<keyword evidence="2" id="KW-1185">Reference proteome</keyword>
<dbReference type="AlphaFoldDB" id="A0AAQ4F4R4"/>
<organism evidence="1 2">
    <name type="scientific">Amblyomma americanum</name>
    <name type="common">Lone star tick</name>
    <dbReference type="NCBI Taxonomy" id="6943"/>
    <lineage>
        <taxon>Eukaryota</taxon>
        <taxon>Metazoa</taxon>
        <taxon>Ecdysozoa</taxon>
        <taxon>Arthropoda</taxon>
        <taxon>Chelicerata</taxon>
        <taxon>Arachnida</taxon>
        <taxon>Acari</taxon>
        <taxon>Parasitiformes</taxon>
        <taxon>Ixodida</taxon>
        <taxon>Ixodoidea</taxon>
        <taxon>Ixodidae</taxon>
        <taxon>Amblyomminae</taxon>
        <taxon>Amblyomma</taxon>
    </lineage>
</organism>
<gene>
    <name evidence="1" type="ORF">V5799_016983</name>
</gene>
<accession>A0AAQ4F4R4</accession>
<comment type="caution">
    <text evidence="1">The sequence shown here is derived from an EMBL/GenBank/DDBJ whole genome shotgun (WGS) entry which is preliminary data.</text>
</comment>
<evidence type="ECO:0000313" key="2">
    <source>
        <dbReference type="Proteomes" id="UP001321473"/>
    </source>
</evidence>
<evidence type="ECO:0000313" key="1">
    <source>
        <dbReference type="EMBL" id="KAK8781678.1"/>
    </source>
</evidence>
<protein>
    <submittedName>
        <fullName evidence="1">Uncharacterized protein</fullName>
    </submittedName>
</protein>
<reference evidence="1 2" key="1">
    <citation type="journal article" date="2023" name="Arcadia Sci">
        <title>De novo assembly of a long-read Amblyomma americanum tick genome.</title>
        <authorList>
            <person name="Chou S."/>
            <person name="Poskanzer K.E."/>
            <person name="Rollins M."/>
            <person name="Thuy-Boun P.S."/>
        </authorList>
    </citation>
    <scope>NUCLEOTIDE SEQUENCE [LARGE SCALE GENOMIC DNA]</scope>
    <source>
        <strain evidence="1">F_SG_1</strain>
        <tissue evidence="1">Salivary glands</tissue>
    </source>
</reference>